<feature type="region of interest" description="Disordered" evidence="3">
    <location>
        <begin position="205"/>
        <end position="241"/>
    </location>
</feature>
<dbReference type="EMBL" id="CAJPWZ010002690">
    <property type="protein sequence ID" value="CAG2243014.1"/>
    <property type="molecule type" value="Genomic_DNA"/>
</dbReference>
<dbReference type="PROSITE" id="PS50119">
    <property type="entry name" value="ZF_BBOX"/>
    <property type="match status" value="1"/>
</dbReference>
<evidence type="ECO:0000259" key="4">
    <source>
        <dbReference type="PROSITE" id="PS50119"/>
    </source>
</evidence>
<reference evidence="5" key="1">
    <citation type="submission" date="2021-03" db="EMBL/GenBank/DDBJ databases">
        <authorList>
            <person name="Bekaert M."/>
        </authorList>
    </citation>
    <scope>NUCLEOTIDE SEQUENCE</scope>
</reference>
<dbReference type="InterPro" id="IPR011042">
    <property type="entry name" value="6-blade_b-propeller_TolB-like"/>
</dbReference>
<sequence>MSKKGGKKKGKKGNFGDIRDTSEIEIEDVTAILDSVLQKRDILKDLNDKIVDASSDEDVVDEIQQTDEYMFDLDSKIRQIRKLINPSQSKSHNLPVNTTVFQASNVTPSDTPMHTLISPTANSIPASDSSQLNPHANCFTSTSHVQSNAASFYTKAEYFCEKCKSSHTSNAQNAKHKFTEILETESETPDLSLDLAKVSSPEIQKTPPRVVTSVTSSPKNTSRSTGRAKNHNDHTVHMDYGNTPRGKYSKCQRHPTKDIQLHCVECNKIVCSECIVEVHQRHQFVSIEEAGTRLKGHFHTILAPVKTFYHDELETAYNNLEVAEEQYSVKTEQTIDDIHKRASQLHEDIDRIRDSIISSIETKQKQDMDEFVTTKEVLSDRLAQTGDVISRVENAIENDNDTSMLRAEHDFTTLITNVDRNLTLREPKPARFAAGLSTEERVKDLFGNTVQADEPDNTMATWRMRGAEDKLEISKDLDLSRVLSVPVGDGQPIHTMVALGHAEVWFSTMANSKQAQLFGIDGRIEKPLELEFSVKDLSVSRPGDLFLSCFDTRCVKRIRLNGTVETFYNTSPLHPLGIHVLRSGSVIVCVVDQISINMKQMKPYSKRQLVKISKTGKVIKRMAYNLDLRLFTLPFKVNETVDEEIVVLDKSSKDKGRLIMFTRNEQVKFVYNGPQSIRTEYPFCPMDLVCDNFGHTIVVDSNNNAIHMLDKFGKVLRFHQIGRDWIDIPWSVAVDNRGLMLVGDSAGTMHILRYLLSS</sequence>
<protein>
    <recommendedName>
        <fullName evidence="4">B box-type domain-containing protein</fullName>
    </recommendedName>
</protein>
<dbReference type="PANTHER" id="PTHR25462">
    <property type="entry name" value="BONUS, ISOFORM C-RELATED"/>
    <property type="match status" value="1"/>
</dbReference>
<dbReference type="SUPFAM" id="SSF57845">
    <property type="entry name" value="B-box zinc-binding domain"/>
    <property type="match status" value="1"/>
</dbReference>
<dbReference type="InterPro" id="IPR000315">
    <property type="entry name" value="Znf_B-box"/>
</dbReference>
<organism evidence="5 6">
    <name type="scientific">Mytilus edulis</name>
    <name type="common">Blue mussel</name>
    <dbReference type="NCBI Taxonomy" id="6550"/>
    <lineage>
        <taxon>Eukaryota</taxon>
        <taxon>Metazoa</taxon>
        <taxon>Spiralia</taxon>
        <taxon>Lophotrochozoa</taxon>
        <taxon>Mollusca</taxon>
        <taxon>Bivalvia</taxon>
        <taxon>Autobranchia</taxon>
        <taxon>Pteriomorphia</taxon>
        <taxon>Mytilida</taxon>
        <taxon>Mytiloidea</taxon>
        <taxon>Mytilidae</taxon>
        <taxon>Mytilinae</taxon>
        <taxon>Mytilus</taxon>
    </lineage>
</organism>
<evidence type="ECO:0000313" key="6">
    <source>
        <dbReference type="Proteomes" id="UP000683360"/>
    </source>
</evidence>
<accession>A0A8S3UB45</accession>
<keyword evidence="1" id="KW-0863">Zinc-finger</keyword>
<dbReference type="GO" id="GO:0008270">
    <property type="term" value="F:zinc ion binding"/>
    <property type="evidence" value="ECO:0007669"/>
    <property type="project" value="UniProtKB-KW"/>
</dbReference>
<dbReference type="OrthoDB" id="6051889at2759"/>
<name>A0A8S3UB45_MYTED</name>
<dbReference type="Gene3D" id="2.120.10.30">
    <property type="entry name" value="TolB, C-terminal domain"/>
    <property type="match status" value="1"/>
</dbReference>
<feature type="compositionally biased region" description="Polar residues" evidence="3">
    <location>
        <begin position="212"/>
        <end position="227"/>
    </location>
</feature>
<dbReference type="AlphaFoldDB" id="A0A8S3UB45"/>
<feature type="coiled-coil region" evidence="2">
    <location>
        <begin position="306"/>
        <end position="333"/>
    </location>
</feature>
<comment type="caution">
    <text evidence="5">The sequence shown here is derived from an EMBL/GenBank/DDBJ whole genome shotgun (WGS) entry which is preliminary data.</text>
</comment>
<dbReference type="PANTHER" id="PTHR25462:SF296">
    <property type="entry name" value="MEIOTIC P26, ISOFORM F"/>
    <property type="match status" value="1"/>
</dbReference>
<gene>
    <name evidence="5" type="ORF">MEDL_55232</name>
</gene>
<dbReference type="Gene3D" id="3.30.160.60">
    <property type="entry name" value="Classic Zinc Finger"/>
    <property type="match status" value="1"/>
</dbReference>
<keyword evidence="1" id="KW-0479">Metal-binding</keyword>
<dbReference type="GO" id="GO:0061630">
    <property type="term" value="F:ubiquitin protein ligase activity"/>
    <property type="evidence" value="ECO:0007669"/>
    <property type="project" value="TreeGrafter"/>
</dbReference>
<evidence type="ECO:0000256" key="3">
    <source>
        <dbReference type="SAM" id="MobiDB-lite"/>
    </source>
</evidence>
<evidence type="ECO:0000313" key="5">
    <source>
        <dbReference type="EMBL" id="CAG2243014.1"/>
    </source>
</evidence>
<keyword evidence="6" id="KW-1185">Reference proteome</keyword>
<dbReference type="Proteomes" id="UP000683360">
    <property type="component" value="Unassembled WGS sequence"/>
</dbReference>
<dbReference type="GO" id="GO:0005654">
    <property type="term" value="C:nucleoplasm"/>
    <property type="evidence" value="ECO:0007669"/>
    <property type="project" value="TreeGrafter"/>
</dbReference>
<evidence type="ECO:0000256" key="1">
    <source>
        <dbReference type="PROSITE-ProRule" id="PRU00024"/>
    </source>
</evidence>
<dbReference type="Pfam" id="PF00643">
    <property type="entry name" value="zf-B_box"/>
    <property type="match status" value="1"/>
</dbReference>
<keyword evidence="2" id="KW-0175">Coiled coil</keyword>
<dbReference type="SMART" id="SM00336">
    <property type="entry name" value="BBOX"/>
    <property type="match status" value="1"/>
</dbReference>
<evidence type="ECO:0000256" key="2">
    <source>
        <dbReference type="SAM" id="Coils"/>
    </source>
</evidence>
<keyword evidence="1" id="KW-0862">Zinc</keyword>
<dbReference type="CDD" id="cd19756">
    <property type="entry name" value="Bbox2"/>
    <property type="match status" value="1"/>
</dbReference>
<dbReference type="SUPFAM" id="SSF101898">
    <property type="entry name" value="NHL repeat"/>
    <property type="match status" value="1"/>
</dbReference>
<feature type="domain" description="B box-type" evidence="4">
    <location>
        <begin position="246"/>
        <end position="287"/>
    </location>
</feature>
<proteinExistence type="predicted"/>
<dbReference type="InterPro" id="IPR047153">
    <property type="entry name" value="TRIM45/56/19-like"/>
</dbReference>